<dbReference type="PROSITE" id="PS50109">
    <property type="entry name" value="HIS_KIN"/>
    <property type="match status" value="1"/>
</dbReference>
<dbReference type="SMART" id="SM00448">
    <property type="entry name" value="REC"/>
    <property type="match status" value="1"/>
</dbReference>
<dbReference type="InterPro" id="IPR011123">
    <property type="entry name" value="Y_Y_Y"/>
</dbReference>
<dbReference type="SUPFAM" id="SSF50969">
    <property type="entry name" value="YVTN repeat-like/Quinoprotein amine dehydrogenase"/>
    <property type="match status" value="1"/>
</dbReference>
<dbReference type="EMBL" id="DXHL01000021">
    <property type="protein sequence ID" value="HIW10782.1"/>
    <property type="molecule type" value="Genomic_DNA"/>
</dbReference>
<evidence type="ECO:0000259" key="10">
    <source>
        <dbReference type="PROSITE" id="PS01124"/>
    </source>
</evidence>
<evidence type="ECO:0000256" key="6">
    <source>
        <dbReference type="ARBA" id="ARBA00023163"/>
    </source>
</evidence>
<dbReference type="InterPro" id="IPR015943">
    <property type="entry name" value="WD40/YVTN_repeat-like_dom_sf"/>
</dbReference>
<evidence type="ECO:0000256" key="7">
    <source>
        <dbReference type="PROSITE-ProRule" id="PRU00169"/>
    </source>
</evidence>
<organism evidence="13 14">
    <name type="scientific">Candidatus Rikenella faecigallinarum</name>
    <dbReference type="NCBI Taxonomy" id="2838745"/>
    <lineage>
        <taxon>Bacteria</taxon>
        <taxon>Pseudomonadati</taxon>
        <taxon>Bacteroidota</taxon>
        <taxon>Bacteroidia</taxon>
        <taxon>Bacteroidales</taxon>
        <taxon>Rikenellaceae</taxon>
        <taxon>Rikenella</taxon>
    </lineage>
</organism>
<dbReference type="SMART" id="SM00342">
    <property type="entry name" value="HTH_ARAC"/>
    <property type="match status" value="1"/>
</dbReference>
<evidence type="ECO:0000256" key="2">
    <source>
        <dbReference type="ARBA" id="ARBA00012438"/>
    </source>
</evidence>
<name>A0A9D1QEL8_9BACT</name>
<dbReference type="InterPro" id="IPR020449">
    <property type="entry name" value="Tscrpt_reg_AraC-type_HTH"/>
</dbReference>
<dbReference type="Gene3D" id="2.60.40.10">
    <property type="entry name" value="Immunoglobulins"/>
    <property type="match status" value="1"/>
</dbReference>
<dbReference type="Gene3D" id="1.10.10.60">
    <property type="entry name" value="Homeodomain-like"/>
    <property type="match status" value="1"/>
</dbReference>
<dbReference type="GO" id="GO:0000155">
    <property type="term" value="F:phosphorelay sensor kinase activity"/>
    <property type="evidence" value="ECO:0007669"/>
    <property type="project" value="InterPro"/>
</dbReference>
<dbReference type="InterPro" id="IPR009057">
    <property type="entry name" value="Homeodomain-like_sf"/>
</dbReference>
<dbReference type="PROSITE" id="PS50110">
    <property type="entry name" value="RESPONSE_REGULATORY"/>
    <property type="match status" value="1"/>
</dbReference>
<feature type="domain" description="Histidine kinase" evidence="11">
    <location>
        <begin position="799"/>
        <end position="1010"/>
    </location>
</feature>
<feature type="modified residue" description="4-aspartylphosphate" evidence="7">
    <location>
        <position position="1077"/>
    </location>
</feature>
<gene>
    <name evidence="13" type="ORF">H9888_04680</name>
</gene>
<keyword evidence="6" id="KW-0804">Transcription</keyword>
<dbReference type="InterPro" id="IPR013783">
    <property type="entry name" value="Ig-like_fold"/>
</dbReference>
<dbReference type="Pfam" id="PF02518">
    <property type="entry name" value="HATPase_c"/>
    <property type="match status" value="1"/>
</dbReference>
<dbReference type="InterPro" id="IPR036890">
    <property type="entry name" value="HATPase_C_sf"/>
</dbReference>
<dbReference type="Gene3D" id="2.130.10.10">
    <property type="entry name" value="YVTN repeat-like/Quinoprotein amine dehydrogenase"/>
    <property type="match status" value="2"/>
</dbReference>
<dbReference type="InterPro" id="IPR036097">
    <property type="entry name" value="HisK_dim/P_sf"/>
</dbReference>
<evidence type="ECO:0000259" key="11">
    <source>
        <dbReference type="PROSITE" id="PS50109"/>
    </source>
</evidence>
<comment type="caution">
    <text evidence="13">The sequence shown here is derived from an EMBL/GenBank/DDBJ whole genome shotgun (WGS) entry which is preliminary data.</text>
</comment>
<dbReference type="Gene3D" id="3.30.565.10">
    <property type="entry name" value="Histidine kinase-like ATPase, C-terminal domain"/>
    <property type="match status" value="1"/>
</dbReference>
<dbReference type="SUPFAM" id="SSF46689">
    <property type="entry name" value="Homeodomain-like"/>
    <property type="match status" value="1"/>
</dbReference>
<dbReference type="InterPro" id="IPR003594">
    <property type="entry name" value="HATPase_dom"/>
</dbReference>
<evidence type="ECO:0000256" key="8">
    <source>
        <dbReference type="SAM" id="Phobius"/>
    </source>
</evidence>
<keyword evidence="8" id="KW-0472">Membrane</keyword>
<keyword evidence="3 7" id="KW-0597">Phosphoprotein</keyword>
<dbReference type="Pfam" id="PF12833">
    <property type="entry name" value="HTH_18"/>
    <property type="match status" value="1"/>
</dbReference>
<evidence type="ECO:0000259" key="12">
    <source>
        <dbReference type="PROSITE" id="PS50110"/>
    </source>
</evidence>
<dbReference type="InterPro" id="IPR011044">
    <property type="entry name" value="Quino_amine_DH_bsu"/>
</dbReference>
<dbReference type="InterPro" id="IPR011110">
    <property type="entry name" value="Reg_prop"/>
</dbReference>
<evidence type="ECO:0000256" key="3">
    <source>
        <dbReference type="ARBA" id="ARBA00022553"/>
    </source>
</evidence>
<dbReference type="SUPFAM" id="SSF63829">
    <property type="entry name" value="Calcium-dependent phosphotriesterase"/>
    <property type="match status" value="2"/>
</dbReference>
<accession>A0A9D1QEL8</accession>
<dbReference type="PRINTS" id="PR00032">
    <property type="entry name" value="HTHARAC"/>
</dbReference>
<dbReference type="SUPFAM" id="SSF55874">
    <property type="entry name" value="ATPase domain of HSP90 chaperone/DNA topoisomerase II/histidine kinase"/>
    <property type="match status" value="1"/>
</dbReference>
<dbReference type="SUPFAM" id="SSF52172">
    <property type="entry name" value="CheY-like"/>
    <property type="match status" value="1"/>
</dbReference>
<dbReference type="Pfam" id="PF00072">
    <property type="entry name" value="Response_reg"/>
    <property type="match status" value="1"/>
</dbReference>
<dbReference type="InterPro" id="IPR018062">
    <property type="entry name" value="HTH_AraC-typ_CS"/>
</dbReference>
<dbReference type="InterPro" id="IPR011006">
    <property type="entry name" value="CheY-like_superfamily"/>
</dbReference>
<dbReference type="CDD" id="cd17574">
    <property type="entry name" value="REC_OmpR"/>
    <property type="match status" value="1"/>
</dbReference>
<keyword evidence="5" id="KW-0238">DNA-binding</keyword>
<dbReference type="Pfam" id="PF00512">
    <property type="entry name" value="HisKA"/>
    <property type="match status" value="1"/>
</dbReference>
<dbReference type="InterPro" id="IPR018060">
    <property type="entry name" value="HTH_AraC"/>
</dbReference>
<feature type="transmembrane region" description="Helical" evidence="8">
    <location>
        <begin position="749"/>
        <end position="766"/>
    </location>
</feature>
<evidence type="ECO:0000256" key="9">
    <source>
        <dbReference type="SAM" id="SignalP"/>
    </source>
</evidence>
<dbReference type="EC" id="2.7.13.3" evidence="2"/>
<dbReference type="SUPFAM" id="SSF47384">
    <property type="entry name" value="Homodimeric domain of signal transducing histidine kinase"/>
    <property type="match status" value="1"/>
</dbReference>
<keyword evidence="4" id="KW-0805">Transcription regulation</keyword>
<evidence type="ECO:0000313" key="14">
    <source>
        <dbReference type="Proteomes" id="UP000823926"/>
    </source>
</evidence>
<feature type="chain" id="PRO_5039557410" description="histidine kinase" evidence="9">
    <location>
        <begin position="24"/>
        <end position="1281"/>
    </location>
</feature>
<feature type="signal peptide" evidence="9">
    <location>
        <begin position="1"/>
        <end position="23"/>
    </location>
</feature>
<evidence type="ECO:0000256" key="1">
    <source>
        <dbReference type="ARBA" id="ARBA00000085"/>
    </source>
</evidence>
<dbReference type="CDD" id="cd00082">
    <property type="entry name" value="HisKA"/>
    <property type="match status" value="1"/>
</dbReference>
<evidence type="ECO:0000256" key="5">
    <source>
        <dbReference type="ARBA" id="ARBA00023125"/>
    </source>
</evidence>
<dbReference type="PANTHER" id="PTHR43547">
    <property type="entry name" value="TWO-COMPONENT HISTIDINE KINASE"/>
    <property type="match status" value="1"/>
</dbReference>
<dbReference type="InterPro" id="IPR001789">
    <property type="entry name" value="Sig_transdc_resp-reg_receiver"/>
</dbReference>
<dbReference type="PROSITE" id="PS01124">
    <property type="entry name" value="HTH_ARAC_FAMILY_2"/>
    <property type="match status" value="1"/>
</dbReference>
<dbReference type="FunFam" id="1.10.287.130:FF:000045">
    <property type="entry name" value="Two-component system sensor histidine kinase/response regulator"/>
    <property type="match status" value="1"/>
</dbReference>
<dbReference type="SMART" id="SM00388">
    <property type="entry name" value="HisKA"/>
    <property type="match status" value="1"/>
</dbReference>
<protein>
    <recommendedName>
        <fullName evidence="2">histidine kinase</fullName>
        <ecNumber evidence="2">2.7.13.3</ecNumber>
    </recommendedName>
</protein>
<dbReference type="SMART" id="SM00387">
    <property type="entry name" value="HATPase_c"/>
    <property type="match status" value="1"/>
</dbReference>
<dbReference type="Gene3D" id="1.10.287.130">
    <property type="match status" value="1"/>
</dbReference>
<keyword evidence="9" id="KW-0732">Signal</keyword>
<dbReference type="Pfam" id="PF07495">
    <property type="entry name" value="Y_Y_Y"/>
    <property type="match status" value="1"/>
</dbReference>
<dbReference type="GO" id="GO:0043565">
    <property type="term" value="F:sequence-specific DNA binding"/>
    <property type="evidence" value="ECO:0007669"/>
    <property type="project" value="InterPro"/>
</dbReference>
<dbReference type="Pfam" id="PF07494">
    <property type="entry name" value="Reg_prop"/>
    <property type="match status" value="1"/>
</dbReference>
<dbReference type="PANTHER" id="PTHR43547:SF2">
    <property type="entry name" value="HYBRID SIGNAL TRANSDUCTION HISTIDINE KINASE C"/>
    <property type="match status" value="1"/>
</dbReference>
<comment type="catalytic activity">
    <reaction evidence="1">
        <text>ATP + protein L-histidine = ADP + protein N-phospho-L-histidine.</text>
        <dbReference type="EC" id="2.7.13.3"/>
    </reaction>
</comment>
<sequence length="1281" mass="144888">MKPFITLLLCSLLSLSRTYGVDADPIFKHFYDPTHPLTDISSIDIDRNGMVWVASRTYGLFRFDGYTHTPIEELCPDTRRTPLNGTIHIDSDNRMWILDGERLHCYDCDRNILLPTRFDSLSVSSVHGLGDTLLVTRNDTLYRYADNTLQPLAAPVGQLLGVCDRQYVTVRGEELIAIHPTDGTTQTYPCPIPGYLLLQLQPTPSGEWMLGTYRQGLMRYDPQTRTLKTLIPNDIIRDIEPDEDHYWIASESGLYRYDPTRDTLWHIQKDWSKPYSLSDNAVYAVRSTPEGGVWVGTYFRGLSYLPRHTLDYRYLNPSLTNQTHRGNVVRTLTADGDGILWIGTEDGGVNRYNPRNGAMTNYIRGDSKHPLSGTNVHGVHFYRGDIWVGTFKEGIDLIDPSDDRIARHYDTSTGEGLMDDFVLDFATSSDGTLFVGTSLGIQQYDPQTDRFTTLFSGVGVISMAQDTLGRLWVGTYHGLYRSTPDKTRFTLINLTASVEQTTAHIVNFVTTDRQHRIWAATENGLYRFQPEQDTFTYYRISDNPLERDVKTVAEDRFGYLWLSTSGGIIRLDPTSRQQMLFPLSDAPCGSRFNYNSVYCDTVNHTITFGSLNGMITFTPQENYPNPNPAKPILASLAYVDPTDYTVIHQNFTDSTLLHSLPYDRNFLRIGLFSPEIFSAGNVRYAYRIGGYRDDWTPTDRNTIELQNLAPGAYRLEVCTITPEGHFSPNSSFLAFTIAPPLWLTPAAKILYLLTVVGVVVVVFRRFKRRERQKRERLELSLRIRQEQELYESKIAFFTTIAHEIRTPLTLIQAPLDQLAENPTPEQVQQTLPTVMRHTRWLSNLCTQLLDFRSVEKGAYRLNPSMADVGELTREMADDFAPSLRAKGITLKLELNTNSPVSAFIDTDIFHKVVGNLLQNALKYARTTVCIRLCRDNNGIMLSVLNDGHLIQPHERDAVFQLFTRLGHDQPGSGIGLPFARELVRIHGWRLDLLFDTPGLNHFCLTIPHPEPPSAPLTETEEATTHSKPTLLVVEDNNELRQFLRTLLGKEYRVMEAADGEEALQQLQQHDVSLVVSDVMMPGISGIELCKRIKTNEATAHLPVVLLTADVTLASKLAALEDGADDYIEKPFSGKYLLARLANILATRRRLYEEFTRKPLTLTGCLGQTNRTEQAFTERLQQLIDHHIDNSELDVDFVAAQLGMSRATLYRKARACMGMSIADFITLCRLKRAAQLLAEGGVTIAEVAYRVGFSSPAYFTTRFSKQFGQTPSEFINSLKNRT</sequence>
<proteinExistence type="predicted"/>
<keyword evidence="8" id="KW-0812">Transmembrane</keyword>
<keyword evidence="8" id="KW-1133">Transmembrane helix</keyword>
<dbReference type="PROSITE" id="PS00041">
    <property type="entry name" value="HTH_ARAC_FAMILY_1"/>
    <property type="match status" value="1"/>
</dbReference>
<evidence type="ECO:0000256" key="4">
    <source>
        <dbReference type="ARBA" id="ARBA00023015"/>
    </source>
</evidence>
<dbReference type="Proteomes" id="UP000823926">
    <property type="component" value="Unassembled WGS sequence"/>
</dbReference>
<feature type="domain" description="Response regulatory" evidence="12">
    <location>
        <begin position="1029"/>
        <end position="1144"/>
    </location>
</feature>
<dbReference type="Gene3D" id="3.40.50.2300">
    <property type="match status" value="1"/>
</dbReference>
<feature type="domain" description="HTH araC/xylS-type" evidence="10">
    <location>
        <begin position="1177"/>
        <end position="1276"/>
    </location>
</feature>
<reference evidence="13" key="2">
    <citation type="submission" date="2021-04" db="EMBL/GenBank/DDBJ databases">
        <authorList>
            <person name="Gilroy R."/>
        </authorList>
    </citation>
    <scope>NUCLEOTIDE SEQUENCE</scope>
    <source>
        <strain evidence="13">ChiBcec15-1070</strain>
    </source>
</reference>
<dbReference type="InterPro" id="IPR003661">
    <property type="entry name" value="HisK_dim/P_dom"/>
</dbReference>
<dbReference type="GO" id="GO:0003700">
    <property type="term" value="F:DNA-binding transcription factor activity"/>
    <property type="evidence" value="ECO:0007669"/>
    <property type="project" value="InterPro"/>
</dbReference>
<evidence type="ECO:0000313" key="13">
    <source>
        <dbReference type="EMBL" id="HIW10782.1"/>
    </source>
</evidence>
<dbReference type="InterPro" id="IPR005467">
    <property type="entry name" value="His_kinase_dom"/>
</dbReference>
<reference evidence="13" key="1">
    <citation type="journal article" date="2021" name="PeerJ">
        <title>Extensive microbial diversity within the chicken gut microbiome revealed by metagenomics and culture.</title>
        <authorList>
            <person name="Gilroy R."/>
            <person name="Ravi A."/>
            <person name="Getino M."/>
            <person name="Pursley I."/>
            <person name="Horton D.L."/>
            <person name="Alikhan N.F."/>
            <person name="Baker D."/>
            <person name="Gharbi K."/>
            <person name="Hall N."/>
            <person name="Watson M."/>
            <person name="Adriaenssens E.M."/>
            <person name="Foster-Nyarko E."/>
            <person name="Jarju S."/>
            <person name="Secka A."/>
            <person name="Antonio M."/>
            <person name="Oren A."/>
            <person name="Chaudhuri R.R."/>
            <person name="La Ragione R."/>
            <person name="Hildebrand F."/>
            <person name="Pallen M.J."/>
        </authorList>
    </citation>
    <scope>NUCLEOTIDE SEQUENCE</scope>
    <source>
        <strain evidence="13">ChiBcec15-1070</strain>
    </source>
</reference>